<dbReference type="WBParaSite" id="GPUH_0001749501-mRNA-1">
    <property type="protein sequence ID" value="GPUH_0001749501-mRNA-1"/>
    <property type="gene ID" value="GPUH_0001749501"/>
</dbReference>
<reference evidence="1 2" key="2">
    <citation type="submission" date="2018-11" db="EMBL/GenBank/DDBJ databases">
        <authorList>
            <consortium name="Pathogen Informatics"/>
        </authorList>
    </citation>
    <scope>NUCLEOTIDE SEQUENCE [LARGE SCALE GENOMIC DNA]</scope>
</reference>
<dbReference type="OrthoDB" id="1867012at2759"/>
<keyword evidence="2" id="KW-1185">Reference proteome</keyword>
<accession>A0A183E932</accession>
<dbReference type="EMBL" id="UYRT01085229">
    <property type="protein sequence ID" value="VDN29871.1"/>
    <property type="molecule type" value="Genomic_DNA"/>
</dbReference>
<evidence type="ECO:0000313" key="1">
    <source>
        <dbReference type="EMBL" id="VDN29871.1"/>
    </source>
</evidence>
<reference evidence="3" key="1">
    <citation type="submission" date="2016-06" db="UniProtKB">
        <authorList>
            <consortium name="WormBaseParasite"/>
        </authorList>
    </citation>
    <scope>IDENTIFICATION</scope>
</reference>
<proteinExistence type="predicted"/>
<dbReference type="Gene3D" id="2.40.50.100">
    <property type="match status" value="1"/>
</dbReference>
<dbReference type="AlphaFoldDB" id="A0A183E932"/>
<organism evidence="3">
    <name type="scientific">Gongylonema pulchrum</name>
    <dbReference type="NCBI Taxonomy" id="637853"/>
    <lineage>
        <taxon>Eukaryota</taxon>
        <taxon>Metazoa</taxon>
        <taxon>Ecdysozoa</taxon>
        <taxon>Nematoda</taxon>
        <taxon>Chromadorea</taxon>
        <taxon>Rhabditida</taxon>
        <taxon>Spirurina</taxon>
        <taxon>Spiruromorpha</taxon>
        <taxon>Spiruroidea</taxon>
        <taxon>Gongylonematidae</taxon>
        <taxon>Gongylonema</taxon>
    </lineage>
</organism>
<sequence>MLLRTRTVAIGVVRGLLRPRPNIAFRGIYKKEGDLARKDDLLVCQHKMNYHPGLNVYLKRDGRGQLLLKAMSDGRVMITQERINPDLTIPEMLVYEGMDEVYKLTFNVIPLDMSKNFRLINEI</sequence>
<gene>
    <name evidence="1" type="ORF">GPUH_LOCUS17474</name>
</gene>
<dbReference type="SUPFAM" id="SSF110324">
    <property type="entry name" value="Ribosomal L27 protein-like"/>
    <property type="match status" value="1"/>
</dbReference>
<protein>
    <submittedName>
        <fullName evidence="3">DNA_pol_B_thumb domain-containing protein</fullName>
    </submittedName>
</protein>
<name>A0A183E932_9BILA</name>
<dbReference type="Proteomes" id="UP000271098">
    <property type="component" value="Unassembled WGS sequence"/>
</dbReference>
<evidence type="ECO:0000313" key="3">
    <source>
        <dbReference type="WBParaSite" id="GPUH_0001749501-mRNA-1"/>
    </source>
</evidence>
<evidence type="ECO:0000313" key="2">
    <source>
        <dbReference type="Proteomes" id="UP000271098"/>
    </source>
</evidence>